<sequence>MKTTSAVILGIVAVIALGFAMYMVDVDQTEEASLPDVDVTVEGGNLPEFDAEVGSVTVTEETATVPVPDVDVTMEEAEVSVPGLEITPPEDADDEKVAESN</sequence>
<keyword evidence="2" id="KW-0812">Transmembrane</keyword>
<keyword evidence="2" id="KW-0472">Membrane</keyword>
<organism evidence="3 4">
    <name type="scientific">Phaeobacter italicus</name>
    <dbReference type="NCBI Taxonomy" id="481446"/>
    <lineage>
        <taxon>Bacteria</taxon>
        <taxon>Pseudomonadati</taxon>
        <taxon>Pseudomonadota</taxon>
        <taxon>Alphaproteobacteria</taxon>
        <taxon>Rhodobacterales</taxon>
        <taxon>Roseobacteraceae</taxon>
        <taxon>Phaeobacter</taxon>
    </lineage>
</organism>
<dbReference type="Proteomes" id="UP000043764">
    <property type="component" value="Unassembled WGS sequence"/>
</dbReference>
<protein>
    <submittedName>
        <fullName evidence="3">Uncharacterized protein</fullName>
    </submittedName>
</protein>
<keyword evidence="4" id="KW-1185">Reference proteome</keyword>
<dbReference type="STRING" id="481446.NIT7645_00006"/>
<evidence type="ECO:0000313" key="4">
    <source>
        <dbReference type="Proteomes" id="UP000043764"/>
    </source>
</evidence>
<evidence type="ECO:0000256" key="2">
    <source>
        <dbReference type="SAM" id="Phobius"/>
    </source>
</evidence>
<gene>
    <name evidence="3" type="ORF">NIT7321_01512</name>
</gene>
<dbReference type="EMBL" id="CVRL01000013">
    <property type="protein sequence ID" value="CRL10666.1"/>
    <property type="molecule type" value="Genomic_DNA"/>
</dbReference>
<keyword evidence="2" id="KW-1133">Transmembrane helix</keyword>
<dbReference type="AlphaFoldDB" id="A0A0H5D8F0"/>
<proteinExistence type="predicted"/>
<dbReference type="OrthoDB" id="461507at2"/>
<evidence type="ECO:0000256" key="1">
    <source>
        <dbReference type="SAM" id="MobiDB-lite"/>
    </source>
</evidence>
<reference evidence="3 4" key="1">
    <citation type="submission" date="2015-05" db="EMBL/GenBank/DDBJ databases">
        <authorList>
            <person name="Rodrigo-Torres Lidia"/>
            <person name="Arahal R.David."/>
        </authorList>
    </citation>
    <scope>NUCLEOTIDE SEQUENCE [LARGE SCALE GENOMIC DNA]</scope>
    <source>
        <strain evidence="3 4">CECT 7321</strain>
    </source>
</reference>
<accession>A0A0H5D8F0</accession>
<feature type="region of interest" description="Disordered" evidence="1">
    <location>
        <begin position="82"/>
        <end position="101"/>
    </location>
</feature>
<evidence type="ECO:0000313" key="3">
    <source>
        <dbReference type="EMBL" id="CRL10666.1"/>
    </source>
</evidence>
<dbReference type="RefSeq" id="WP_008560171.1">
    <property type="nucleotide sequence ID" value="NZ_BSKQ01000001.1"/>
</dbReference>
<name>A0A0H5D8F0_9RHOB</name>
<feature type="transmembrane region" description="Helical" evidence="2">
    <location>
        <begin position="6"/>
        <end position="24"/>
    </location>
</feature>
<dbReference type="GeneID" id="78397522"/>